<keyword evidence="3" id="KW-1185">Reference proteome</keyword>
<keyword evidence="1" id="KW-0472">Membrane</keyword>
<comment type="caution">
    <text evidence="2">The sequence shown here is derived from an EMBL/GenBank/DDBJ whole genome shotgun (WGS) entry which is preliminary data.</text>
</comment>
<proteinExistence type="predicted"/>
<dbReference type="Proteomes" id="UP001515943">
    <property type="component" value="Unassembled WGS sequence"/>
</dbReference>
<organism evidence="2 3">
    <name type="scientific">Lentzea indica</name>
    <dbReference type="NCBI Taxonomy" id="2604800"/>
    <lineage>
        <taxon>Bacteria</taxon>
        <taxon>Bacillati</taxon>
        <taxon>Actinomycetota</taxon>
        <taxon>Actinomycetes</taxon>
        <taxon>Pseudonocardiales</taxon>
        <taxon>Pseudonocardiaceae</taxon>
        <taxon>Lentzea</taxon>
    </lineage>
</organism>
<feature type="transmembrane region" description="Helical" evidence="1">
    <location>
        <begin position="51"/>
        <end position="73"/>
    </location>
</feature>
<name>A0ABX1FRE5_9PSEU</name>
<gene>
    <name evidence="2" type="ORF">FXN61_34425</name>
</gene>
<reference evidence="2 3" key="1">
    <citation type="submission" date="2019-08" db="EMBL/GenBank/DDBJ databases">
        <title>Lentzea from Indian Himalayas.</title>
        <authorList>
            <person name="Mandal S."/>
            <person name="Mallick Gupta A."/>
            <person name="Maiti P.K."/>
            <person name="Sarkar J."/>
            <person name="Mandal S."/>
        </authorList>
    </citation>
    <scope>NUCLEOTIDE SEQUENCE [LARGE SCALE GENOMIC DNA]</scope>
    <source>
        <strain evidence="2 3">PSKA42</strain>
    </source>
</reference>
<dbReference type="RefSeq" id="WP_167978232.1">
    <property type="nucleotide sequence ID" value="NZ_VSRL01000184.1"/>
</dbReference>
<evidence type="ECO:0000313" key="2">
    <source>
        <dbReference type="EMBL" id="NKE61584.1"/>
    </source>
</evidence>
<keyword evidence="1" id="KW-0812">Transmembrane</keyword>
<accession>A0ABX1FRE5</accession>
<keyword evidence="1" id="KW-1133">Transmembrane helix</keyword>
<evidence type="ECO:0000256" key="1">
    <source>
        <dbReference type="SAM" id="Phobius"/>
    </source>
</evidence>
<evidence type="ECO:0000313" key="3">
    <source>
        <dbReference type="Proteomes" id="UP001515943"/>
    </source>
</evidence>
<feature type="transmembrane region" description="Helical" evidence="1">
    <location>
        <begin position="85"/>
        <end position="118"/>
    </location>
</feature>
<protein>
    <submittedName>
        <fullName evidence="2">Uncharacterized protein</fullName>
    </submittedName>
</protein>
<feature type="transmembrane region" description="Helical" evidence="1">
    <location>
        <begin position="12"/>
        <end position="31"/>
    </location>
</feature>
<sequence length="132" mass="14914">MNDAPKPVRIAVGLWLATAVFVLFTVVGLWFQRGHVQELTKWSSDQVTSFLVTLTVVAVIFAAAYAWLTRAFLRRKNWARVALSVISIVHMIWILFLGVSAANLVTLLLICVAIVFTWQSRTAQWLAEVREQ</sequence>
<dbReference type="EMBL" id="VSRL01000184">
    <property type="protein sequence ID" value="NKE61584.1"/>
    <property type="molecule type" value="Genomic_DNA"/>
</dbReference>